<evidence type="ECO:0000313" key="1">
    <source>
        <dbReference type="EMBL" id="ACM06615.1"/>
    </source>
</evidence>
<dbReference type="KEGG" id="tro:trd_A0865"/>
<dbReference type="HOGENOM" id="CLU_3334175_0_0_0"/>
<gene>
    <name evidence="1" type="ordered locus">trd_A0865</name>
</gene>
<keyword evidence="2" id="KW-1185">Reference proteome</keyword>
<proteinExistence type="predicted"/>
<reference evidence="1 2" key="1">
    <citation type="journal article" date="2009" name="PLoS ONE">
        <title>Complete genome sequence of the aerobic CO-oxidizing thermophile Thermomicrobium roseum.</title>
        <authorList>
            <person name="Wu D."/>
            <person name="Raymond J."/>
            <person name="Wu M."/>
            <person name="Chatterji S."/>
            <person name="Ren Q."/>
            <person name="Graham J.E."/>
            <person name="Bryant D.A."/>
            <person name="Robb F."/>
            <person name="Colman A."/>
            <person name="Tallon L.J."/>
            <person name="Badger J.H."/>
            <person name="Madupu R."/>
            <person name="Ward N.L."/>
            <person name="Eisen J.A."/>
        </authorList>
    </citation>
    <scope>NUCLEOTIDE SEQUENCE [LARGE SCALE GENOMIC DNA]</scope>
    <source>
        <strain evidence="2">ATCC 27502 / DSM 5159 / P-2</strain>
        <plasmid evidence="1">unnamed</plasmid>
    </source>
</reference>
<protein>
    <submittedName>
        <fullName evidence="1">Uncharacterized protein</fullName>
    </submittedName>
</protein>
<dbReference type="EMBL" id="CP001276">
    <property type="protein sequence ID" value="ACM06615.1"/>
    <property type="molecule type" value="Genomic_DNA"/>
</dbReference>
<name>B9L500_THERP</name>
<organism evidence="1 2">
    <name type="scientific">Thermomicrobium roseum (strain ATCC 27502 / DSM 5159 / P-2)</name>
    <dbReference type="NCBI Taxonomy" id="309801"/>
    <lineage>
        <taxon>Bacteria</taxon>
        <taxon>Pseudomonadati</taxon>
        <taxon>Thermomicrobiota</taxon>
        <taxon>Thermomicrobia</taxon>
        <taxon>Thermomicrobiales</taxon>
        <taxon>Thermomicrobiaceae</taxon>
        <taxon>Thermomicrobium</taxon>
    </lineage>
</organism>
<dbReference type="AlphaFoldDB" id="B9L500"/>
<dbReference type="Proteomes" id="UP000000447">
    <property type="component" value="Plasmid unnamed"/>
</dbReference>
<sequence length="38" mass="4263">MLARRVFLAVRLLPVPEPVGSSGESLIVLRLTPWRFVS</sequence>
<accession>B9L500</accession>
<keyword evidence="1" id="KW-0614">Plasmid</keyword>
<geneLocation type="plasmid" evidence="2">
    <name>Tros</name>
</geneLocation>
<evidence type="ECO:0000313" key="2">
    <source>
        <dbReference type="Proteomes" id="UP000000447"/>
    </source>
</evidence>